<keyword evidence="3" id="KW-1185">Reference proteome</keyword>
<sequence>MSVVAPAAQALGINDISLELMIRQCVFMHRSACQTIARYVSSHGGCAVRVTPPWFLELMDNVQRLLHSKIREHHETRERLENGLEMLQLTTDHVLQLECHLEQLIPELEATKAELKQLMADLELQTEELNQMKNDWT</sequence>
<dbReference type="InterPro" id="IPR026983">
    <property type="entry name" value="DHC"/>
</dbReference>
<feature type="coiled-coil region" evidence="1">
    <location>
        <begin position="70"/>
        <end position="135"/>
    </location>
</feature>
<proteinExistence type="predicted"/>
<dbReference type="Gene3D" id="1.10.287.2610">
    <property type="match status" value="1"/>
</dbReference>
<dbReference type="PANTHER" id="PTHR46961">
    <property type="entry name" value="DYNEIN HEAVY CHAIN 1, AXONEMAL-LIKE PROTEIN"/>
    <property type="match status" value="1"/>
</dbReference>
<comment type="caution">
    <text evidence="2">The sequence shown here is derived from an EMBL/GenBank/DDBJ whole genome shotgun (WGS) entry which is preliminary data.</text>
</comment>
<accession>A0ABQ8UDD7</accession>
<protein>
    <submittedName>
        <fullName evidence="2">Uncharacterized protein</fullName>
    </submittedName>
</protein>
<organism evidence="2 3">
    <name type="scientific">Paratrimastix pyriformis</name>
    <dbReference type="NCBI Taxonomy" id="342808"/>
    <lineage>
        <taxon>Eukaryota</taxon>
        <taxon>Metamonada</taxon>
        <taxon>Preaxostyla</taxon>
        <taxon>Paratrimastigidae</taxon>
        <taxon>Paratrimastix</taxon>
    </lineage>
</organism>
<reference evidence="2" key="1">
    <citation type="journal article" date="2022" name="bioRxiv">
        <title>Genomics of Preaxostyla Flagellates Illuminates Evolutionary Transitions and the Path Towards Mitochondrial Loss.</title>
        <authorList>
            <person name="Novak L.V.F."/>
            <person name="Treitli S.C."/>
            <person name="Pyrih J."/>
            <person name="Halakuc P."/>
            <person name="Pipaliya S.V."/>
            <person name="Vacek V."/>
            <person name="Brzon O."/>
            <person name="Soukal P."/>
            <person name="Eme L."/>
            <person name="Dacks J.B."/>
            <person name="Karnkowska A."/>
            <person name="Elias M."/>
            <person name="Hampl V."/>
        </authorList>
    </citation>
    <scope>NUCLEOTIDE SEQUENCE</scope>
    <source>
        <strain evidence="2">RCP-MX</strain>
    </source>
</reference>
<name>A0ABQ8UDD7_9EUKA</name>
<evidence type="ECO:0000313" key="3">
    <source>
        <dbReference type="Proteomes" id="UP001141327"/>
    </source>
</evidence>
<keyword evidence="1" id="KW-0175">Coiled coil</keyword>
<evidence type="ECO:0000256" key="1">
    <source>
        <dbReference type="SAM" id="Coils"/>
    </source>
</evidence>
<dbReference type="Proteomes" id="UP001141327">
    <property type="component" value="Unassembled WGS sequence"/>
</dbReference>
<dbReference type="EMBL" id="JAPMOS010000098">
    <property type="protein sequence ID" value="KAJ4455657.1"/>
    <property type="molecule type" value="Genomic_DNA"/>
</dbReference>
<evidence type="ECO:0000313" key="2">
    <source>
        <dbReference type="EMBL" id="KAJ4455657.1"/>
    </source>
</evidence>
<gene>
    <name evidence="2" type="ORF">PAPYR_9360</name>
</gene>